<dbReference type="KEGG" id="nvn:NVIE_011230"/>
<dbReference type="InterPro" id="IPR052721">
    <property type="entry name" value="ET_Amicyanin"/>
</dbReference>
<evidence type="ECO:0000259" key="3">
    <source>
        <dbReference type="Pfam" id="PF13473"/>
    </source>
</evidence>
<keyword evidence="2" id="KW-0472">Membrane</keyword>
<evidence type="ECO:0000313" key="5">
    <source>
        <dbReference type="Proteomes" id="UP000027093"/>
    </source>
</evidence>
<gene>
    <name evidence="4" type="ORF">NVIE_011230</name>
</gene>
<dbReference type="SUPFAM" id="SSF49503">
    <property type="entry name" value="Cupredoxins"/>
    <property type="match status" value="1"/>
</dbReference>
<feature type="domain" description="EfeO-type cupredoxin-like" evidence="3">
    <location>
        <begin position="149"/>
        <end position="223"/>
    </location>
</feature>
<keyword evidence="2" id="KW-1133">Transmembrane helix</keyword>
<organism evidence="4 5">
    <name type="scientific">Nitrososphaera viennensis EN76</name>
    <dbReference type="NCBI Taxonomy" id="926571"/>
    <lineage>
        <taxon>Archaea</taxon>
        <taxon>Nitrososphaerota</taxon>
        <taxon>Nitrososphaeria</taxon>
        <taxon>Nitrososphaerales</taxon>
        <taxon>Nitrososphaeraceae</taxon>
        <taxon>Nitrososphaera</taxon>
    </lineage>
</organism>
<feature type="transmembrane region" description="Helical" evidence="2">
    <location>
        <begin position="74"/>
        <end position="99"/>
    </location>
</feature>
<dbReference type="Gene3D" id="2.60.40.420">
    <property type="entry name" value="Cupredoxins - blue copper proteins"/>
    <property type="match status" value="1"/>
</dbReference>
<dbReference type="EMBL" id="CP007536">
    <property type="protein sequence ID" value="AIC15354.1"/>
    <property type="molecule type" value="Genomic_DNA"/>
</dbReference>
<feature type="compositionally biased region" description="Low complexity" evidence="1">
    <location>
        <begin position="125"/>
        <end position="134"/>
    </location>
</feature>
<feature type="region of interest" description="Disordered" evidence="1">
    <location>
        <begin position="110"/>
        <end position="138"/>
    </location>
</feature>
<dbReference type="PANTHER" id="PTHR36507:SF1">
    <property type="entry name" value="BLL1555 PROTEIN"/>
    <property type="match status" value="1"/>
</dbReference>
<reference evidence="4 5" key="1">
    <citation type="journal article" date="2014" name="Int. J. Syst. Evol. Microbiol.">
        <title>Nitrososphaera viennensis gen. nov., sp. nov., an aerobic and mesophilic, ammonia-oxidizing archaeon from soil and a member of the archaeal phylum Thaumarchaeota.</title>
        <authorList>
            <person name="Stieglmeier M."/>
            <person name="Klingl A."/>
            <person name="Alves R.J."/>
            <person name="Rittmann S.K."/>
            <person name="Melcher M."/>
            <person name="Leisch N."/>
            <person name="Schleper C."/>
        </authorList>
    </citation>
    <scope>NUCLEOTIDE SEQUENCE [LARGE SCALE GENOMIC DNA]</scope>
    <source>
        <strain evidence="4">EN76</strain>
    </source>
</reference>
<sequence length="229" mass="24661">MRMYQFDSVATDVLLSDQSKSSSSRRRCCRRCRSLFSSHQFYLLAKQISIQVTQLRRTGEQWLKQEIHSSCLSMVWKIVIIAVAMVISSIIIAGAIAAAQVLGGGFDIPDDIGQQPRGGGGSGQGSQQQQQGSSPAAVNGTKVSIIDNSKSNSYSPNPVEIKAGETITWVNDDSAVHTATSNDGTFDSDVLRRGQTFSFTFDKAGEYPYFCAIHPNMIGTVVVVAAAAS</sequence>
<dbReference type="InterPro" id="IPR008972">
    <property type="entry name" value="Cupredoxin"/>
</dbReference>
<dbReference type="Proteomes" id="UP000027093">
    <property type="component" value="Chromosome"/>
</dbReference>
<dbReference type="InterPro" id="IPR028096">
    <property type="entry name" value="EfeO_Cupredoxin"/>
</dbReference>
<proteinExistence type="predicted"/>
<protein>
    <submittedName>
        <fullName evidence="4">Putative blue (Type 1) copper domain protein</fullName>
    </submittedName>
</protein>
<keyword evidence="5" id="KW-1185">Reference proteome</keyword>
<keyword evidence="2" id="KW-0812">Transmembrane</keyword>
<dbReference type="HOGENOM" id="CLU_084115_4_0_2"/>
<dbReference type="PANTHER" id="PTHR36507">
    <property type="entry name" value="BLL1555 PROTEIN"/>
    <property type="match status" value="1"/>
</dbReference>
<dbReference type="Pfam" id="PF13473">
    <property type="entry name" value="Cupredoxin_1"/>
    <property type="match status" value="1"/>
</dbReference>
<dbReference type="STRING" id="926571.NVIE_011230"/>
<name>A0A060HFF9_9ARCH</name>
<evidence type="ECO:0000313" key="4">
    <source>
        <dbReference type="EMBL" id="AIC15354.1"/>
    </source>
</evidence>
<dbReference type="InterPro" id="IPR035668">
    <property type="entry name" value="Amicyanin"/>
</dbReference>
<dbReference type="AlphaFoldDB" id="A0A060HFF9"/>
<accession>A0A060HFF9</accession>
<dbReference type="CDD" id="cd13921">
    <property type="entry name" value="Amicyanin"/>
    <property type="match status" value="1"/>
</dbReference>
<evidence type="ECO:0000256" key="2">
    <source>
        <dbReference type="SAM" id="Phobius"/>
    </source>
</evidence>
<evidence type="ECO:0000256" key="1">
    <source>
        <dbReference type="SAM" id="MobiDB-lite"/>
    </source>
</evidence>